<dbReference type="Proteomes" id="UP001165289">
    <property type="component" value="Unassembled WGS sequence"/>
</dbReference>
<evidence type="ECO:0000313" key="3">
    <source>
        <dbReference type="Proteomes" id="UP001165289"/>
    </source>
</evidence>
<proteinExistence type="predicted"/>
<keyword evidence="3" id="KW-1185">Reference proteome</keyword>
<dbReference type="EMBL" id="JAKMXF010000310">
    <property type="protein sequence ID" value="KAI6650675.1"/>
    <property type="molecule type" value="Genomic_DNA"/>
</dbReference>
<evidence type="ECO:0000259" key="1">
    <source>
        <dbReference type="Pfam" id="PF19434"/>
    </source>
</evidence>
<dbReference type="Pfam" id="PF19434">
    <property type="entry name" value="OPA1_C"/>
    <property type="match status" value="1"/>
</dbReference>
<dbReference type="InterPro" id="IPR045817">
    <property type="entry name" value="OPA1_C"/>
</dbReference>
<gene>
    <name evidence="2" type="ORF">LOD99_7726</name>
</gene>
<accession>A0AAV7JQP8</accession>
<name>A0AAV7JQP8_9METZ</name>
<protein>
    <submittedName>
        <fullName evidence="2">Dynamin-like protein</fullName>
    </submittedName>
</protein>
<sequence length="279" mass="33206">MQVNQNLSQTSQTRLFKPLQDELLSRLNTHYEWKPASRERIKSCLQSVMRDRDIRSEREWQQGLDYMKKSVKERLQIERLNVLNVIGTRSWTSWHRLTPKQQINTAVLDEIKKIVQSRGGDHLAINLKRDDLDNIKKNLSYRKLLVNDAQIRYVWETVLRMKQLEWTESKGVRCMRTYHRQLTDPSVAVECHEVTLFHSVQQILNIVSREARIQMQGESQELELRVRAILQALSSPEEKKRFLRGDLVDLSDRIQRVREIIDRLDYFSIRLSEEQEVVN</sequence>
<evidence type="ECO:0000313" key="2">
    <source>
        <dbReference type="EMBL" id="KAI6650675.1"/>
    </source>
</evidence>
<reference evidence="2 3" key="1">
    <citation type="journal article" date="2023" name="BMC Biol.">
        <title>The compact genome of the sponge Oopsacas minuta (Hexactinellida) is lacking key metazoan core genes.</title>
        <authorList>
            <person name="Santini S."/>
            <person name="Schenkelaars Q."/>
            <person name="Jourda C."/>
            <person name="Duchesne M."/>
            <person name="Belahbib H."/>
            <person name="Rocher C."/>
            <person name="Selva M."/>
            <person name="Riesgo A."/>
            <person name="Vervoort M."/>
            <person name="Leys S.P."/>
            <person name="Kodjabachian L."/>
            <person name="Le Bivic A."/>
            <person name="Borchiellini C."/>
            <person name="Claverie J.M."/>
            <person name="Renard E."/>
        </authorList>
    </citation>
    <scope>NUCLEOTIDE SEQUENCE [LARGE SCALE GENOMIC DNA]</scope>
    <source>
        <strain evidence="2">SPO-2</strain>
    </source>
</reference>
<dbReference type="AlphaFoldDB" id="A0AAV7JQP8"/>
<comment type="caution">
    <text evidence="2">The sequence shown here is derived from an EMBL/GenBank/DDBJ whole genome shotgun (WGS) entry which is preliminary data.</text>
</comment>
<feature type="domain" description="Dynamin-like GTPase OPA1 C-terminal" evidence="1">
    <location>
        <begin position="5"/>
        <end position="274"/>
    </location>
</feature>
<organism evidence="2 3">
    <name type="scientific">Oopsacas minuta</name>
    <dbReference type="NCBI Taxonomy" id="111878"/>
    <lineage>
        <taxon>Eukaryota</taxon>
        <taxon>Metazoa</taxon>
        <taxon>Porifera</taxon>
        <taxon>Hexactinellida</taxon>
        <taxon>Hexasterophora</taxon>
        <taxon>Lyssacinosida</taxon>
        <taxon>Leucopsacidae</taxon>
        <taxon>Oopsacas</taxon>
    </lineage>
</organism>